<dbReference type="PANTHER" id="PTHR38436:SF1">
    <property type="entry name" value="ESTER CYCLASE"/>
    <property type="match status" value="1"/>
</dbReference>
<sequence>MSASDARSLAQSYFDLLTNKQDLSRIDELFSPDIAFHDPAIVGSGRADGLEEVRGFFTIFFRAFPDVHFSVDDILAEDDRAAVRFTWTGTHKATFLGHTVSERHVSVPGIDIFHVADGKITEVRVAFDRLELVEQLGGLRHPL</sequence>
<dbReference type="RefSeq" id="WP_130494324.1">
    <property type="nucleotide sequence ID" value="NZ_SGXD01000005.1"/>
</dbReference>
<reference evidence="1 2" key="1">
    <citation type="submission" date="2019-02" db="EMBL/GenBank/DDBJ databases">
        <title>Genomic Encyclopedia of Type Strains, Phase IV (KMG-IV): sequencing the most valuable type-strain genomes for metagenomic binning, comparative biology and taxonomic classification.</title>
        <authorList>
            <person name="Goeker M."/>
        </authorList>
    </citation>
    <scope>NUCLEOTIDE SEQUENCE [LARGE SCALE GENOMIC DNA]</scope>
    <source>
        <strain evidence="1 2">DSM 45622</strain>
    </source>
</reference>
<comment type="caution">
    <text evidence="1">The sequence shown here is derived from an EMBL/GenBank/DDBJ whole genome shotgun (WGS) entry which is preliminary data.</text>
</comment>
<dbReference type="OrthoDB" id="3624661at2"/>
<dbReference type="InterPro" id="IPR032710">
    <property type="entry name" value="NTF2-like_dom_sf"/>
</dbReference>
<dbReference type="InterPro" id="IPR009959">
    <property type="entry name" value="Cyclase_SnoaL-like"/>
</dbReference>
<name>A0A4Q7NB38_9ACTN</name>
<evidence type="ECO:0000313" key="1">
    <source>
        <dbReference type="EMBL" id="RZS80119.1"/>
    </source>
</evidence>
<accession>A0A4Q7NB38</accession>
<dbReference type="AlphaFoldDB" id="A0A4Q7NB38"/>
<dbReference type="PANTHER" id="PTHR38436">
    <property type="entry name" value="POLYKETIDE CYCLASE SNOAL-LIKE DOMAIN"/>
    <property type="match status" value="1"/>
</dbReference>
<protein>
    <submittedName>
        <fullName evidence="1">Steroid delta-isomerase-like uncharacterized protein</fullName>
    </submittedName>
</protein>
<keyword evidence="1" id="KW-0413">Isomerase</keyword>
<proteinExistence type="predicted"/>
<dbReference type="SUPFAM" id="SSF54427">
    <property type="entry name" value="NTF2-like"/>
    <property type="match status" value="1"/>
</dbReference>
<dbReference type="GO" id="GO:0030638">
    <property type="term" value="P:polyketide metabolic process"/>
    <property type="evidence" value="ECO:0007669"/>
    <property type="project" value="InterPro"/>
</dbReference>
<evidence type="ECO:0000313" key="2">
    <source>
        <dbReference type="Proteomes" id="UP000293638"/>
    </source>
</evidence>
<gene>
    <name evidence="1" type="ORF">EV189_3600</name>
</gene>
<keyword evidence="2" id="KW-1185">Reference proteome</keyword>
<dbReference type="EMBL" id="SGXD01000005">
    <property type="protein sequence ID" value="RZS80119.1"/>
    <property type="molecule type" value="Genomic_DNA"/>
</dbReference>
<dbReference type="Gene3D" id="3.10.450.50">
    <property type="match status" value="1"/>
</dbReference>
<dbReference type="Pfam" id="PF07366">
    <property type="entry name" value="SnoaL"/>
    <property type="match status" value="1"/>
</dbReference>
<organism evidence="1 2">
    <name type="scientific">Motilibacter rhizosphaerae</name>
    <dbReference type="NCBI Taxonomy" id="598652"/>
    <lineage>
        <taxon>Bacteria</taxon>
        <taxon>Bacillati</taxon>
        <taxon>Actinomycetota</taxon>
        <taxon>Actinomycetes</taxon>
        <taxon>Motilibacterales</taxon>
        <taxon>Motilibacteraceae</taxon>
        <taxon>Motilibacter</taxon>
    </lineage>
</organism>
<dbReference type="Proteomes" id="UP000293638">
    <property type="component" value="Unassembled WGS sequence"/>
</dbReference>
<dbReference type="GO" id="GO:0016853">
    <property type="term" value="F:isomerase activity"/>
    <property type="evidence" value="ECO:0007669"/>
    <property type="project" value="UniProtKB-KW"/>
</dbReference>